<comment type="caution">
    <text evidence="2">The sequence shown here is derived from an EMBL/GenBank/DDBJ whole genome shotgun (WGS) entry which is preliminary data.</text>
</comment>
<reference evidence="2 4" key="1">
    <citation type="submission" date="2016-10" db="EMBL/GenBank/DDBJ databases">
        <title>Genome sequence of Mycobacterium talmonii.</title>
        <authorList>
            <person name="Greninger A.L."/>
            <person name="Elliott B."/>
            <person name="Vasireddy S."/>
            <person name="Vasireddy R."/>
        </authorList>
    </citation>
    <scope>NUCLEOTIDE SEQUENCE [LARGE SCALE GENOMIC DNA]</scope>
    <source>
        <strain evidence="2">MO-5499</strain>
        <strain evidence="4">NE-TNMC-100812</strain>
    </source>
</reference>
<evidence type="ECO:0000313" key="3">
    <source>
        <dbReference type="EMBL" id="PQM45421.1"/>
    </source>
</evidence>
<dbReference type="AlphaFoldDB" id="A0A1S1NRD1"/>
<organism evidence="2 4">
    <name type="scientific">Mycobacterium talmoniae</name>
    <dbReference type="NCBI Taxonomy" id="1858794"/>
    <lineage>
        <taxon>Bacteria</taxon>
        <taxon>Bacillati</taxon>
        <taxon>Actinomycetota</taxon>
        <taxon>Actinomycetes</taxon>
        <taxon>Mycobacteriales</taxon>
        <taxon>Mycobacteriaceae</taxon>
        <taxon>Mycobacterium</taxon>
    </lineage>
</organism>
<evidence type="ECO:0000313" key="4">
    <source>
        <dbReference type="Proteomes" id="UP000179734"/>
    </source>
</evidence>
<evidence type="ECO:0000256" key="1">
    <source>
        <dbReference type="SAM" id="MobiDB-lite"/>
    </source>
</evidence>
<feature type="compositionally biased region" description="Basic residues" evidence="1">
    <location>
        <begin position="96"/>
        <end position="105"/>
    </location>
</feature>
<name>A0A1S1NRD1_9MYCO</name>
<accession>A0A1S1NRD1</accession>
<dbReference type="EMBL" id="PPEA01000651">
    <property type="protein sequence ID" value="PQM45421.1"/>
    <property type="molecule type" value="Genomic_DNA"/>
</dbReference>
<feature type="region of interest" description="Disordered" evidence="1">
    <location>
        <begin position="92"/>
        <end position="111"/>
    </location>
</feature>
<evidence type="ECO:0008006" key="6">
    <source>
        <dbReference type="Google" id="ProtNLM"/>
    </source>
</evidence>
<keyword evidence="4" id="KW-1185">Reference proteome</keyword>
<evidence type="ECO:0000313" key="5">
    <source>
        <dbReference type="Proteomes" id="UP000238296"/>
    </source>
</evidence>
<dbReference type="Proteomes" id="UP000238296">
    <property type="component" value="Unassembled WGS sequence"/>
</dbReference>
<dbReference type="InterPro" id="IPR012337">
    <property type="entry name" value="RNaseH-like_sf"/>
</dbReference>
<reference evidence="3 5" key="2">
    <citation type="journal article" date="2017" name="Int. J. Syst. Evol. Microbiol.">
        <title>Mycobacterium talmoniae sp. nov., a slowly growing mycobacterium isolated from human respiratory samples.</title>
        <authorList>
            <person name="Davidson R.M."/>
            <person name="DeGroote M.A."/>
            <person name="Marola J.L."/>
            <person name="Buss S."/>
            <person name="Jones V."/>
            <person name="McNeil M.R."/>
            <person name="Freifeld A.G."/>
            <person name="Elaine Epperson L."/>
            <person name="Hasan N.A."/>
            <person name="Jackson M."/>
            <person name="Iwen P.C."/>
            <person name="Salfinger M."/>
            <person name="Strong M."/>
        </authorList>
    </citation>
    <scope>NUCLEOTIDE SEQUENCE [LARGE SCALE GENOMIC DNA]</scope>
    <source>
        <strain evidence="3 5">ATCC BAA-2683</strain>
    </source>
</reference>
<dbReference type="Proteomes" id="UP000179734">
    <property type="component" value="Unassembled WGS sequence"/>
</dbReference>
<dbReference type="EMBL" id="MLQM01000017">
    <property type="protein sequence ID" value="OHV05460.1"/>
    <property type="molecule type" value="Genomic_DNA"/>
</dbReference>
<reference evidence="3" key="3">
    <citation type="submission" date="2018-01" db="EMBL/GenBank/DDBJ databases">
        <authorList>
            <person name="Gaut B.S."/>
            <person name="Morton B.R."/>
            <person name="Clegg M.T."/>
            <person name="Duvall M.R."/>
        </authorList>
    </citation>
    <scope>NUCLEOTIDE SEQUENCE</scope>
    <source>
        <strain evidence="3">ATCC BAA-2683</strain>
    </source>
</reference>
<dbReference type="SUPFAM" id="SSF53098">
    <property type="entry name" value="Ribonuclease H-like"/>
    <property type="match status" value="1"/>
</dbReference>
<proteinExistence type="predicted"/>
<evidence type="ECO:0000313" key="2">
    <source>
        <dbReference type="EMBL" id="OHV05460.1"/>
    </source>
</evidence>
<gene>
    <name evidence="2" type="ORF">BKN37_05815</name>
    <name evidence="3" type="ORF">C1Y40_04457</name>
</gene>
<protein>
    <recommendedName>
        <fullName evidence="6">Transposase IS4-like domain-containing protein</fullName>
    </recommendedName>
</protein>
<sequence>MTSKPATFIIEAYHRLWRIEKAFRMSKHNLAARPIYHRTRESIDAHLTIVFAAMAISHYIETHTGWSIKKFMRTTRRYRTVTIAVGDPTLAAADHHPRRPRRKSAAGRGGRVSGLMNAAMRRWQGLVDRSCESTP</sequence>